<dbReference type="Proteomes" id="UP001151760">
    <property type="component" value="Unassembled WGS sequence"/>
</dbReference>
<proteinExistence type="predicted"/>
<dbReference type="EMBL" id="BQNB010011283">
    <property type="protein sequence ID" value="GJS88574.1"/>
    <property type="molecule type" value="Genomic_DNA"/>
</dbReference>
<organism evidence="2 3">
    <name type="scientific">Tanacetum coccineum</name>
    <dbReference type="NCBI Taxonomy" id="301880"/>
    <lineage>
        <taxon>Eukaryota</taxon>
        <taxon>Viridiplantae</taxon>
        <taxon>Streptophyta</taxon>
        <taxon>Embryophyta</taxon>
        <taxon>Tracheophyta</taxon>
        <taxon>Spermatophyta</taxon>
        <taxon>Magnoliopsida</taxon>
        <taxon>eudicotyledons</taxon>
        <taxon>Gunneridae</taxon>
        <taxon>Pentapetalae</taxon>
        <taxon>asterids</taxon>
        <taxon>campanulids</taxon>
        <taxon>Asterales</taxon>
        <taxon>Asteraceae</taxon>
        <taxon>Asteroideae</taxon>
        <taxon>Anthemideae</taxon>
        <taxon>Anthemidinae</taxon>
        <taxon>Tanacetum</taxon>
    </lineage>
</organism>
<comment type="caution">
    <text evidence="2">The sequence shown here is derived from an EMBL/GenBank/DDBJ whole genome shotgun (WGS) entry which is preliminary data.</text>
</comment>
<keyword evidence="1" id="KW-0175">Coiled coil</keyword>
<evidence type="ECO:0000256" key="1">
    <source>
        <dbReference type="SAM" id="Coils"/>
    </source>
</evidence>
<evidence type="ECO:0000313" key="3">
    <source>
        <dbReference type="Proteomes" id="UP001151760"/>
    </source>
</evidence>
<evidence type="ECO:0000313" key="2">
    <source>
        <dbReference type="EMBL" id="GJS88574.1"/>
    </source>
</evidence>
<accession>A0ABQ4ZED0</accession>
<reference evidence="2" key="1">
    <citation type="journal article" date="2022" name="Int. J. Mol. Sci.">
        <title>Draft Genome of Tanacetum Coccineum: Genomic Comparison of Closely Related Tanacetum-Family Plants.</title>
        <authorList>
            <person name="Yamashiro T."/>
            <person name="Shiraishi A."/>
            <person name="Nakayama K."/>
            <person name="Satake H."/>
        </authorList>
    </citation>
    <scope>NUCLEOTIDE SEQUENCE</scope>
</reference>
<sequence>MIDATPLSFVYPSNVVENVADSDDPSYGEDEQTLIGLSLSPHPEASKKFKVLGKRKVASGVLGKALPPKVQEVPARASKVAGEASTPLDVDSDSDIHEFPSAKELKDATDCHWVVAHVTPPSWKQHLREISIEQLCDIHDRAYMRQAILDNVLNSRTRELIFALHKAKTSYDAIRARELHKDKAYAELERKCNEALQDLDKNPLVFDMRTEIKSLQGQVDGLHSEYSRLILEEKKWVDYEQTRSSLREKIEGIESEKERLKSSKIQFLQEIDSLKQDRADVVSKVIPNAAMKLIRNDDLGVLIAKLVRSSIIYGRCQAFEEVAAMEEPFVLEKMSGYRPSSKEEYDQAGDALANASYPFLAEYVANPYASLEQLLSKKPSLLRPTFSRSHSKPLYSKVK</sequence>
<reference evidence="2" key="2">
    <citation type="submission" date="2022-01" db="EMBL/GenBank/DDBJ databases">
        <authorList>
            <person name="Yamashiro T."/>
            <person name="Shiraishi A."/>
            <person name="Satake H."/>
            <person name="Nakayama K."/>
        </authorList>
    </citation>
    <scope>NUCLEOTIDE SEQUENCE</scope>
</reference>
<name>A0ABQ4ZED0_9ASTR</name>
<feature type="coiled-coil region" evidence="1">
    <location>
        <begin position="243"/>
        <end position="277"/>
    </location>
</feature>
<keyword evidence="3" id="KW-1185">Reference proteome</keyword>
<gene>
    <name evidence="2" type="ORF">Tco_0771210</name>
</gene>
<protein>
    <submittedName>
        <fullName evidence="2">Uncharacterized protein</fullName>
    </submittedName>
</protein>